<gene>
    <name evidence="2" type="ORF">PEDI_55750</name>
</gene>
<dbReference type="RefSeq" id="WP_338240089.1">
    <property type="nucleotide sequence ID" value="NZ_BQKE01000010.1"/>
</dbReference>
<sequence length="121" mass="13190">MDADLKKTAGNGKVNYNQKKELVFEGFVKNLKFLGEDGSFLTPGNSGKIPPGPTDEGGSPTPLKIQKIGGKLSRAVEMTMETATAEEMVVVLPKKLHITSTRIIWVLLPSSLMRAERFTNT</sequence>
<dbReference type="EMBL" id="BQKE01000010">
    <property type="protein sequence ID" value="GJM65023.1"/>
    <property type="molecule type" value="Genomic_DNA"/>
</dbReference>
<accession>A0AAN5AQM8</accession>
<organism evidence="2 3">
    <name type="scientific">Persicobacter diffluens</name>
    <dbReference type="NCBI Taxonomy" id="981"/>
    <lineage>
        <taxon>Bacteria</taxon>
        <taxon>Pseudomonadati</taxon>
        <taxon>Bacteroidota</taxon>
        <taxon>Cytophagia</taxon>
        <taxon>Cytophagales</taxon>
        <taxon>Persicobacteraceae</taxon>
        <taxon>Persicobacter</taxon>
    </lineage>
</organism>
<evidence type="ECO:0000256" key="1">
    <source>
        <dbReference type="SAM" id="MobiDB-lite"/>
    </source>
</evidence>
<reference evidence="2 3" key="1">
    <citation type="submission" date="2021-12" db="EMBL/GenBank/DDBJ databases">
        <title>Genome sequencing of bacteria with rrn-lacking chromosome and rrn-plasmid.</title>
        <authorList>
            <person name="Anda M."/>
            <person name="Iwasaki W."/>
        </authorList>
    </citation>
    <scope>NUCLEOTIDE SEQUENCE [LARGE SCALE GENOMIC DNA]</scope>
    <source>
        <strain evidence="2 3">NBRC 15940</strain>
    </source>
</reference>
<dbReference type="Proteomes" id="UP001310022">
    <property type="component" value="Unassembled WGS sequence"/>
</dbReference>
<keyword evidence="3" id="KW-1185">Reference proteome</keyword>
<evidence type="ECO:0000313" key="3">
    <source>
        <dbReference type="Proteomes" id="UP001310022"/>
    </source>
</evidence>
<feature type="region of interest" description="Disordered" evidence="1">
    <location>
        <begin position="42"/>
        <end position="61"/>
    </location>
</feature>
<proteinExistence type="predicted"/>
<evidence type="ECO:0000313" key="2">
    <source>
        <dbReference type="EMBL" id="GJM65023.1"/>
    </source>
</evidence>
<name>A0AAN5AQM8_9BACT</name>
<dbReference type="AlphaFoldDB" id="A0AAN5AQM8"/>
<comment type="caution">
    <text evidence="2">The sequence shown here is derived from an EMBL/GenBank/DDBJ whole genome shotgun (WGS) entry which is preliminary data.</text>
</comment>
<protein>
    <submittedName>
        <fullName evidence="2">Uncharacterized protein</fullName>
    </submittedName>
</protein>